<comment type="similarity">
    <text evidence="1">Belongs to the disease resistance NB-LRR family.</text>
</comment>
<dbReference type="GO" id="GO:0005524">
    <property type="term" value="F:ATP binding"/>
    <property type="evidence" value="ECO:0007669"/>
    <property type="project" value="UniProtKB-KW"/>
</dbReference>
<accession>A0AAV5M2K6</accession>
<dbReference type="SMART" id="SM00382">
    <property type="entry name" value="AAA"/>
    <property type="match status" value="1"/>
</dbReference>
<dbReference type="EMBL" id="BPVZ01000166">
    <property type="protein sequence ID" value="GKV43158.1"/>
    <property type="molecule type" value="Genomic_DNA"/>
</dbReference>
<dbReference type="InterPro" id="IPR002182">
    <property type="entry name" value="NB-ARC"/>
</dbReference>
<dbReference type="Gene3D" id="3.80.10.10">
    <property type="entry name" value="Ribonuclease Inhibitor"/>
    <property type="match status" value="4"/>
</dbReference>
<proteinExistence type="inferred from homology"/>
<dbReference type="InterPro" id="IPR027417">
    <property type="entry name" value="P-loop_NTPase"/>
</dbReference>
<protein>
    <recommendedName>
        <fullName evidence="7">AAA+ ATPase domain-containing protein</fullName>
    </recommendedName>
</protein>
<dbReference type="SUPFAM" id="SSF52540">
    <property type="entry name" value="P-loop containing nucleoside triphosphate hydrolases"/>
    <property type="match status" value="1"/>
</dbReference>
<keyword evidence="6" id="KW-0067">ATP-binding</keyword>
<reference evidence="8 9" key="1">
    <citation type="journal article" date="2021" name="Commun. Biol.">
        <title>The genome of Shorea leprosula (Dipterocarpaceae) highlights the ecological relevance of drought in aseasonal tropical rainforests.</title>
        <authorList>
            <person name="Ng K.K.S."/>
            <person name="Kobayashi M.J."/>
            <person name="Fawcett J.A."/>
            <person name="Hatakeyama M."/>
            <person name="Paape T."/>
            <person name="Ng C.H."/>
            <person name="Ang C.C."/>
            <person name="Tnah L.H."/>
            <person name="Lee C.T."/>
            <person name="Nishiyama T."/>
            <person name="Sese J."/>
            <person name="O'Brien M.J."/>
            <person name="Copetti D."/>
            <person name="Mohd Noor M.I."/>
            <person name="Ong R.C."/>
            <person name="Putra M."/>
            <person name="Sireger I.Z."/>
            <person name="Indrioko S."/>
            <person name="Kosugi Y."/>
            <person name="Izuno A."/>
            <person name="Isagi Y."/>
            <person name="Lee S.L."/>
            <person name="Shimizu K.K."/>
        </authorList>
    </citation>
    <scope>NUCLEOTIDE SEQUENCE [LARGE SCALE GENOMIC DNA]</scope>
    <source>
        <strain evidence="8">214</strain>
    </source>
</reference>
<keyword evidence="9" id="KW-1185">Reference proteome</keyword>
<dbReference type="Pfam" id="PF23247">
    <property type="entry name" value="LRR_RPS2"/>
    <property type="match status" value="4"/>
</dbReference>
<keyword evidence="3" id="KW-0677">Repeat</keyword>
<dbReference type="InterPro" id="IPR032675">
    <property type="entry name" value="LRR_dom_sf"/>
</dbReference>
<dbReference type="PRINTS" id="PR00364">
    <property type="entry name" value="DISEASERSIST"/>
</dbReference>
<comment type="caution">
    <text evidence="8">The sequence shown here is derived from an EMBL/GenBank/DDBJ whole genome shotgun (WGS) entry which is preliminary data.</text>
</comment>
<dbReference type="SUPFAM" id="SSF52058">
    <property type="entry name" value="L domain-like"/>
    <property type="match status" value="2"/>
</dbReference>
<organism evidence="8 9">
    <name type="scientific">Rubroshorea leprosula</name>
    <dbReference type="NCBI Taxonomy" id="152421"/>
    <lineage>
        <taxon>Eukaryota</taxon>
        <taxon>Viridiplantae</taxon>
        <taxon>Streptophyta</taxon>
        <taxon>Embryophyta</taxon>
        <taxon>Tracheophyta</taxon>
        <taxon>Spermatophyta</taxon>
        <taxon>Magnoliopsida</taxon>
        <taxon>eudicotyledons</taxon>
        <taxon>Gunneridae</taxon>
        <taxon>Pentapetalae</taxon>
        <taxon>rosids</taxon>
        <taxon>malvids</taxon>
        <taxon>Malvales</taxon>
        <taxon>Dipterocarpaceae</taxon>
        <taxon>Rubroshorea</taxon>
    </lineage>
</organism>
<dbReference type="PANTHER" id="PTHR33463:SF198">
    <property type="entry name" value="RPP4C3"/>
    <property type="match status" value="1"/>
</dbReference>
<evidence type="ECO:0000256" key="5">
    <source>
        <dbReference type="ARBA" id="ARBA00022821"/>
    </source>
</evidence>
<keyword evidence="5" id="KW-0611">Plant defense</keyword>
<gene>
    <name evidence="8" type="ORF">SLEP1_g50489</name>
</gene>
<evidence type="ECO:0000313" key="8">
    <source>
        <dbReference type="EMBL" id="GKV43158.1"/>
    </source>
</evidence>
<evidence type="ECO:0000256" key="6">
    <source>
        <dbReference type="ARBA" id="ARBA00022840"/>
    </source>
</evidence>
<evidence type="ECO:0000256" key="2">
    <source>
        <dbReference type="ARBA" id="ARBA00022614"/>
    </source>
</evidence>
<evidence type="ECO:0000313" key="9">
    <source>
        <dbReference type="Proteomes" id="UP001054252"/>
    </source>
</evidence>
<evidence type="ECO:0000259" key="7">
    <source>
        <dbReference type="SMART" id="SM00382"/>
    </source>
</evidence>
<dbReference type="InterPro" id="IPR057135">
    <property type="entry name" value="At4g27190-like_LRR"/>
</dbReference>
<dbReference type="PANTHER" id="PTHR33463">
    <property type="entry name" value="NB-ARC DOMAIN-CONTAINING PROTEIN-RELATED"/>
    <property type="match status" value="1"/>
</dbReference>
<dbReference type="SMART" id="SM00369">
    <property type="entry name" value="LRR_TYP"/>
    <property type="match status" value="3"/>
</dbReference>
<evidence type="ECO:0000256" key="3">
    <source>
        <dbReference type="ARBA" id="ARBA00022737"/>
    </source>
</evidence>
<dbReference type="InterPro" id="IPR003591">
    <property type="entry name" value="Leu-rich_rpt_typical-subtyp"/>
</dbReference>
<dbReference type="GO" id="GO:0006952">
    <property type="term" value="P:defense response"/>
    <property type="evidence" value="ECO:0007669"/>
    <property type="project" value="UniProtKB-KW"/>
</dbReference>
<dbReference type="Pfam" id="PF00931">
    <property type="entry name" value="NB-ARC"/>
    <property type="match status" value="1"/>
</dbReference>
<dbReference type="Gene3D" id="3.40.50.300">
    <property type="entry name" value="P-loop containing nucleotide triphosphate hydrolases"/>
    <property type="match status" value="1"/>
</dbReference>
<name>A0AAV5M2K6_9ROSI</name>
<evidence type="ECO:0000256" key="1">
    <source>
        <dbReference type="ARBA" id="ARBA00008894"/>
    </source>
</evidence>
<feature type="domain" description="AAA+ ATPase" evidence="7">
    <location>
        <begin position="181"/>
        <end position="339"/>
    </location>
</feature>
<dbReference type="InterPro" id="IPR042197">
    <property type="entry name" value="Apaf_helical"/>
</dbReference>
<sequence>MAGTEVGIAVAGRVAEKMVDRILNLICIQTARVCRWKAKILNLKTKVEKLAVERGSVLQFMEAAERRGEEVVPNVKNWLTSTEKYIGEMKELVDEIDTAKMKCFAGVCPNLKARYQISKKVEEYLEDVTQLLEEALTSNFLVAYNIPPPQKTSTAPVKGFEDFGSRMSILDHIMEALKGSAVDKIGVHGMPGVGKTMLAKEVARRAEEAQLFDEIVIASVMKNPDLKRIQAEIADKLELQLHGETEFGRANQLKAYLKKKKKILVILDDIWTRLDLDELGIPYEETKNEASSKGEEQMQCKILFTSRFLNVLSCDVHTHQNFEVGRLQDDEAWELLKKTVGDEILKSDLRLTATEIAKECAGLPLAIQTLGKALKTKGSYEWRDALRQLKKPSPENFMGISANVYSAIELSYKHLEGEELKQTFLLCSLLKQNTSLEDLLKYGIGLGLFHNINTTGEARDRVLTLVSKLKSCSLLLDGSSNINFGLHDIVHGVAISIASRDHHVLSVIDDNIPREWSDREGMGDVEWISLQYPKIDELPSELECPKLTLFCLCSNDPSMRIPENFFQGMPKLRVLSFTKMKFSSFPSSVCLLKSLRTLCMNECVLENIVIIGELKSLEVLSLSGCDVEELPVEIGQLTQLKLLDLSDCIKLKVIPPHVLACLSKLEELHLGNSFNKWDTGEHGNQRNASLVELMDLHNLTTLDVGACDVQLIPEGLFSKRLERYKIFIGEVWNHWNSSFKSSKVLKLELITSIGYDHSIYMLLKKTEELHVEELKGVKNLVYELDAEGFQELKYLFVQNAPEIQHIINSMEGFPCCKAFPFLEVLFLRNLNSLVKICQGQLEAMSFSQLRIITIECCNQLKNLLPFSIARRLLQLEEIRVTDCRSILKIVEETEQRATHDIAEIDENLELAKLRSLKLQYLPKFIRLCHGNEETTESSSRATLFNNKIVFPNLEELQLSWINIGSLWGSRHLTKSCGIQSLTKLIVEGCDQFEHILSSSMAKCLVQLTYLAIRKCKRMREIIAAENAEDKEDLILFPKLNILNMVDLENLTRFCSGNYTIKFTTLKELLIRNCQELKGFVVDTSTNDKDGPQALFNEKVEFPNLEILRIFHLEKLRNIWHHQFQEDDLFADSFCKLKLLHIICCDKLRTIFPSYMVERLLKSVEKLEVFNCHSVEEIFEPGELNVRGEVDSQLRELLVWDLPRLKHLWTRWDAHGIFTFRNLKFVQAVRCLKLQYVFPTSVAVDLQQLEVLWLMDCGIEEVVALGEGNEVVSRFVFRSLSNLCLWDLWRLKYFYPRKHVLECPRLKKFRTCNSGVAKETNGESPGEYPVQLPLFSVQRVIPRLEKLSLTRNDIAMICNGQFSRDQLFCNVRVLHLLCYHDVSLVLPINFLESFCKLEKLNVVCSDFEKLFPSEGRADGQEKFVGTKLRIKILKLDGLCNLKQICNKDSAAVAGLFLQNLEILKVWKCRSLTSLSASTLAFHNLATLEIWQCQGITSLVSFSAAQSLVLLKTMSISECHLLTEIVGDEQDREDWPKTEGDGLEGVIVFSKLKVLKLLSLTKLTSFCSRNFTFKFPSLELLVVTKCPNLETFCRGVLKTPMLQRIQLPQANEDEGRPVVELNNTINQLYKEKVGYNES</sequence>
<dbReference type="GO" id="GO:0043531">
    <property type="term" value="F:ADP binding"/>
    <property type="evidence" value="ECO:0007669"/>
    <property type="project" value="InterPro"/>
</dbReference>
<evidence type="ECO:0000256" key="4">
    <source>
        <dbReference type="ARBA" id="ARBA00022741"/>
    </source>
</evidence>
<dbReference type="Proteomes" id="UP001054252">
    <property type="component" value="Unassembled WGS sequence"/>
</dbReference>
<dbReference type="Gene3D" id="1.10.8.430">
    <property type="entry name" value="Helical domain of apoptotic protease-activating factors"/>
    <property type="match status" value="1"/>
</dbReference>
<dbReference type="InterPro" id="IPR003593">
    <property type="entry name" value="AAA+_ATPase"/>
</dbReference>
<dbReference type="InterPro" id="IPR050905">
    <property type="entry name" value="Plant_NBS-LRR"/>
</dbReference>
<keyword evidence="4" id="KW-0547">Nucleotide-binding</keyword>
<keyword evidence="2" id="KW-0433">Leucine-rich repeat</keyword>